<dbReference type="EMBL" id="MU273749">
    <property type="protein sequence ID" value="KAI0028482.1"/>
    <property type="molecule type" value="Genomic_DNA"/>
</dbReference>
<proteinExistence type="predicted"/>
<accession>A0ACB8Q9R8</accession>
<comment type="caution">
    <text evidence="1">The sequence shown here is derived from an EMBL/GenBank/DDBJ whole genome shotgun (WGS) entry which is preliminary data.</text>
</comment>
<protein>
    <submittedName>
        <fullName evidence="1">Uncharacterized protein</fullName>
    </submittedName>
</protein>
<feature type="non-terminal residue" evidence="1">
    <location>
        <position position="171"/>
    </location>
</feature>
<organism evidence="1 2">
    <name type="scientific">Vararia minispora EC-137</name>
    <dbReference type="NCBI Taxonomy" id="1314806"/>
    <lineage>
        <taxon>Eukaryota</taxon>
        <taxon>Fungi</taxon>
        <taxon>Dikarya</taxon>
        <taxon>Basidiomycota</taxon>
        <taxon>Agaricomycotina</taxon>
        <taxon>Agaricomycetes</taxon>
        <taxon>Russulales</taxon>
        <taxon>Lachnocladiaceae</taxon>
        <taxon>Vararia</taxon>
    </lineage>
</organism>
<evidence type="ECO:0000313" key="1">
    <source>
        <dbReference type="EMBL" id="KAI0028482.1"/>
    </source>
</evidence>
<dbReference type="Proteomes" id="UP000814128">
    <property type="component" value="Unassembled WGS sequence"/>
</dbReference>
<reference evidence="1" key="2">
    <citation type="journal article" date="2022" name="New Phytol.">
        <title>Evolutionary transition to the ectomycorrhizal habit in the genomes of a hyperdiverse lineage of mushroom-forming fungi.</title>
        <authorList>
            <person name="Looney B."/>
            <person name="Miyauchi S."/>
            <person name="Morin E."/>
            <person name="Drula E."/>
            <person name="Courty P.E."/>
            <person name="Kohler A."/>
            <person name="Kuo A."/>
            <person name="LaButti K."/>
            <person name="Pangilinan J."/>
            <person name="Lipzen A."/>
            <person name="Riley R."/>
            <person name="Andreopoulos W."/>
            <person name="He G."/>
            <person name="Johnson J."/>
            <person name="Nolan M."/>
            <person name="Tritt A."/>
            <person name="Barry K.W."/>
            <person name="Grigoriev I.V."/>
            <person name="Nagy L.G."/>
            <person name="Hibbett D."/>
            <person name="Henrissat B."/>
            <person name="Matheny P.B."/>
            <person name="Labbe J."/>
            <person name="Martin F.M."/>
        </authorList>
    </citation>
    <scope>NUCLEOTIDE SEQUENCE</scope>
    <source>
        <strain evidence="1">EC-137</strain>
    </source>
</reference>
<keyword evidence="2" id="KW-1185">Reference proteome</keyword>
<gene>
    <name evidence="1" type="ORF">K488DRAFT_73740</name>
</gene>
<name>A0ACB8Q9R8_9AGAM</name>
<sequence length="171" mass="18311">MSLESTPEDDGRFTTLLHDMLNTRSADLAMLQNVFASTPNDMFPDLFSLGTQDLMLLSQMPQLGDSRPVHGLNQVSAFGDTANGPSMLDGGSTGDGSGLLEMLKASEQCMTMMLGTMHSQIQGVREVAERAKKSVVIIGDQVGELEQRVPEGGPQRSTGSLGRAARQPDIE</sequence>
<evidence type="ECO:0000313" key="2">
    <source>
        <dbReference type="Proteomes" id="UP000814128"/>
    </source>
</evidence>
<reference evidence="1" key="1">
    <citation type="submission" date="2021-02" db="EMBL/GenBank/DDBJ databases">
        <authorList>
            <consortium name="DOE Joint Genome Institute"/>
            <person name="Ahrendt S."/>
            <person name="Looney B.P."/>
            <person name="Miyauchi S."/>
            <person name="Morin E."/>
            <person name="Drula E."/>
            <person name="Courty P.E."/>
            <person name="Chicoki N."/>
            <person name="Fauchery L."/>
            <person name="Kohler A."/>
            <person name="Kuo A."/>
            <person name="Labutti K."/>
            <person name="Pangilinan J."/>
            <person name="Lipzen A."/>
            <person name="Riley R."/>
            <person name="Andreopoulos W."/>
            <person name="He G."/>
            <person name="Johnson J."/>
            <person name="Barry K.W."/>
            <person name="Grigoriev I.V."/>
            <person name="Nagy L."/>
            <person name="Hibbett D."/>
            <person name="Henrissat B."/>
            <person name="Matheny P.B."/>
            <person name="Labbe J."/>
            <person name="Martin F."/>
        </authorList>
    </citation>
    <scope>NUCLEOTIDE SEQUENCE</scope>
    <source>
        <strain evidence="1">EC-137</strain>
    </source>
</reference>